<dbReference type="Pfam" id="PF02784">
    <property type="entry name" value="Orn_Arg_deC_N"/>
    <property type="match status" value="1"/>
</dbReference>
<dbReference type="EMBL" id="CP010827">
    <property type="protein sequence ID" value="AJI77968.1"/>
    <property type="molecule type" value="Genomic_DNA"/>
</dbReference>
<dbReference type="SUPFAM" id="SSF50621">
    <property type="entry name" value="Alanine racemase C-terminal domain-like"/>
    <property type="match status" value="1"/>
</dbReference>
<evidence type="ECO:0000313" key="6">
    <source>
        <dbReference type="Proteomes" id="UP000031890"/>
    </source>
</evidence>
<sequence length="462" mass="50083">MTNHTTPLPVHGTVPLRARWEEWMTELVGDPAQVSRLTSEYGSPVNMLNPAPLHRNAQELLDAGASHGVDTQVFFARKANKALCFVDAAREAGLGVDVASENELRQVLNRGVSPKRIILSAAIKTDALLHLAIERGVTISCDSRPEAEHIAVLAGELGVTAHVAPRLAPNPENLPPTRFGELLHAWQSHAWPETIHADGVHVHLHGYSESDRRTALAEAIALIEHLRAAGQPASFIDIGGGVPMSYLESRGQWEYYQERIAAQRAGTGEPFTWKSDPLSNTYPFWQTPTRGQWLDQLLSGEVAGFGPAGRALGERKISLHLEPGRSLLDGCGIILAEVSFLKERSDGLPLIGAAMNRTQCRTAADDILLDPLLVPTAGDLGAVGREPRTGFVVGAYCIEDEVILRRELDFPKGIAVGDTLAIPNTAGYFMHILESASHQIPLARNVYLDADGRGWAPDDIDA</sequence>
<name>A0A0B6ET37_9CORY</name>
<dbReference type="PANTHER" id="PTHR43727:SF2">
    <property type="entry name" value="GROUP IV DECARBOXYLASE"/>
    <property type="match status" value="1"/>
</dbReference>
<proteinExistence type="predicted"/>
<dbReference type="InterPro" id="IPR022653">
    <property type="entry name" value="De-COase2_pyr-phos_BS"/>
</dbReference>
<dbReference type="PROSITE" id="PS00878">
    <property type="entry name" value="ODR_DC_2_1"/>
    <property type="match status" value="1"/>
</dbReference>
<gene>
    <name evidence="5" type="ORF">CSING_02070</name>
</gene>
<dbReference type="Gene3D" id="2.40.37.10">
    <property type="entry name" value="Lyase, Ornithine Decarboxylase, Chain A, domain 1"/>
    <property type="match status" value="1"/>
</dbReference>
<dbReference type="STRING" id="161899.CSING_02070"/>
<protein>
    <submittedName>
        <fullName evidence="5">Diaminopimelate decarboxylase</fullName>
        <ecNumber evidence="5">4.1.1.20</ecNumber>
    </submittedName>
</protein>
<dbReference type="EC" id="4.1.1.20" evidence="5"/>
<dbReference type="KEGG" id="csx:CSING_02070"/>
<dbReference type="SUPFAM" id="SSF51419">
    <property type="entry name" value="PLP-binding barrel"/>
    <property type="match status" value="1"/>
</dbReference>
<evidence type="ECO:0000256" key="2">
    <source>
        <dbReference type="ARBA" id="ARBA00022793"/>
    </source>
</evidence>
<evidence type="ECO:0000313" key="5">
    <source>
        <dbReference type="EMBL" id="AJI77968.1"/>
    </source>
</evidence>
<dbReference type="PRINTS" id="PR01179">
    <property type="entry name" value="ODADCRBXLASE"/>
</dbReference>
<dbReference type="Gene3D" id="3.20.20.10">
    <property type="entry name" value="Alanine racemase"/>
    <property type="match status" value="1"/>
</dbReference>
<accession>A0A0B6ET37</accession>
<dbReference type="AlphaFoldDB" id="A0A0B6ET37"/>
<keyword evidence="5" id="KW-0456">Lyase</keyword>
<comment type="cofactor">
    <cofactor evidence="1">
        <name>pyridoxal 5'-phosphate</name>
        <dbReference type="ChEBI" id="CHEBI:597326"/>
    </cofactor>
</comment>
<reference evidence="5 6" key="1">
    <citation type="journal article" date="2015" name="Genome Announc.">
        <title>Complete Genome Sequence and Annotation of Corynebacterium singulare DSM 44357, Isolated from a Human Semen Specimen.</title>
        <authorList>
            <person name="Merten M."/>
            <person name="Brinkrolf K."/>
            <person name="Albersmeier A."/>
            <person name="Kutter Y."/>
            <person name="Ruckert C."/>
            <person name="Tauch A."/>
        </authorList>
    </citation>
    <scope>NUCLEOTIDE SEQUENCE [LARGE SCALE GENOMIC DNA]</scope>
    <source>
        <strain evidence="5">IBS B52218</strain>
    </source>
</reference>
<evidence type="ECO:0000259" key="4">
    <source>
        <dbReference type="Pfam" id="PF02784"/>
    </source>
</evidence>
<evidence type="ECO:0000256" key="1">
    <source>
        <dbReference type="ARBA" id="ARBA00001933"/>
    </source>
</evidence>
<dbReference type="GO" id="GO:0009089">
    <property type="term" value="P:lysine biosynthetic process via diaminopimelate"/>
    <property type="evidence" value="ECO:0007669"/>
    <property type="project" value="TreeGrafter"/>
</dbReference>
<dbReference type="OrthoDB" id="3275594at2"/>
<dbReference type="GO" id="GO:0008836">
    <property type="term" value="F:diaminopimelate decarboxylase activity"/>
    <property type="evidence" value="ECO:0007669"/>
    <property type="project" value="UniProtKB-EC"/>
</dbReference>
<dbReference type="Proteomes" id="UP000031890">
    <property type="component" value="Chromosome"/>
</dbReference>
<keyword evidence="3" id="KW-0663">Pyridoxal phosphate</keyword>
<dbReference type="HOGENOM" id="CLU_042407_0_0_11"/>
<dbReference type="InterPro" id="IPR009006">
    <property type="entry name" value="Ala_racemase/Decarboxylase_C"/>
</dbReference>
<dbReference type="InterPro" id="IPR022644">
    <property type="entry name" value="De-COase2_N"/>
</dbReference>
<feature type="domain" description="Orn/DAP/Arg decarboxylase 2 N-terminal" evidence="4">
    <location>
        <begin position="70"/>
        <end position="260"/>
    </location>
</feature>
<dbReference type="InterPro" id="IPR000183">
    <property type="entry name" value="Orn/DAP/Arg_de-COase"/>
</dbReference>
<keyword evidence="2" id="KW-0210">Decarboxylase</keyword>
<organism evidence="5 6">
    <name type="scientific">Corynebacterium singulare</name>
    <dbReference type="NCBI Taxonomy" id="161899"/>
    <lineage>
        <taxon>Bacteria</taxon>
        <taxon>Bacillati</taxon>
        <taxon>Actinomycetota</taxon>
        <taxon>Actinomycetes</taxon>
        <taxon>Mycobacteriales</taxon>
        <taxon>Corynebacteriaceae</taxon>
        <taxon>Corynebacterium</taxon>
    </lineage>
</organism>
<dbReference type="RefSeq" id="WP_042529230.1">
    <property type="nucleotide sequence ID" value="NZ_CP010827.1"/>
</dbReference>
<dbReference type="PANTHER" id="PTHR43727">
    <property type="entry name" value="DIAMINOPIMELATE DECARBOXYLASE"/>
    <property type="match status" value="1"/>
</dbReference>
<dbReference type="InterPro" id="IPR029066">
    <property type="entry name" value="PLP-binding_barrel"/>
</dbReference>
<evidence type="ECO:0000256" key="3">
    <source>
        <dbReference type="ARBA" id="ARBA00022898"/>
    </source>
</evidence>